<evidence type="ECO:0000256" key="13">
    <source>
        <dbReference type="ARBA" id="ARBA00048731"/>
    </source>
</evidence>
<evidence type="ECO:0000256" key="2">
    <source>
        <dbReference type="ARBA" id="ARBA00005216"/>
    </source>
</evidence>
<dbReference type="SUPFAM" id="SSF52283">
    <property type="entry name" value="Formate/glycerate dehydrogenase catalytic domain-like"/>
    <property type="match status" value="1"/>
</dbReference>
<dbReference type="GO" id="GO:0051287">
    <property type="term" value="F:NAD binding"/>
    <property type="evidence" value="ECO:0007669"/>
    <property type="project" value="InterPro"/>
</dbReference>
<evidence type="ECO:0000256" key="4">
    <source>
        <dbReference type="ARBA" id="ARBA00013001"/>
    </source>
</evidence>
<evidence type="ECO:0000256" key="6">
    <source>
        <dbReference type="ARBA" id="ARBA00021582"/>
    </source>
</evidence>
<proteinExistence type="inferred from homology"/>
<dbReference type="InterPro" id="IPR045865">
    <property type="entry name" value="ACT-like_dom_sf"/>
</dbReference>
<dbReference type="Proteomes" id="UP000291286">
    <property type="component" value="Unassembled WGS sequence"/>
</dbReference>
<name>A0A4Q8M885_9GAMM</name>
<evidence type="ECO:0000313" key="17">
    <source>
        <dbReference type="EMBL" id="TAA27833.1"/>
    </source>
</evidence>
<accession>A0A4Q8LG18</accession>
<dbReference type="EMBL" id="SHMG01000001">
    <property type="protein sequence ID" value="TAA46150.1"/>
    <property type="molecule type" value="Genomic_DNA"/>
</dbReference>
<dbReference type="EC" id="1.1.1.399" evidence="4"/>
<evidence type="ECO:0000256" key="12">
    <source>
        <dbReference type="ARBA" id="ARBA00048126"/>
    </source>
</evidence>
<evidence type="ECO:0000256" key="3">
    <source>
        <dbReference type="ARBA" id="ARBA00005854"/>
    </source>
</evidence>
<dbReference type="SUPFAM" id="SSF55021">
    <property type="entry name" value="ACT-like"/>
    <property type="match status" value="1"/>
</dbReference>
<protein>
    <recommendedName>
        <fullName evidence="6">D-3-phosphoglycerate dehydrogenase</fullName>
        <ecNumber evidence="4">1.1.1.399</ecNumber>
        <ecNumber evidence="5">1.1.1.95</ecNumber>
    </recommendedName>
    <alternativeName>
        <fullName evidence="11">2-oxoglutarate reductase</fullName>
    </alternativeName>
</protein>
<feature type="domain" description="ACT" evidence="15">
    <location>
        <begin position="341"/>
        <end position="412"/>
    </location>
</feature>
<evidence type="ECO:0000256" key="7">
    <source>
        <dbReference type="ARBA" id="ARBA00022605"/>
    </source>
</evidence>
<dbReference type="SUPFAM" id="SSF51735">
    <property type="entry name" value="NAD(P)-binding Rossmann-fold domains"/>
    <property type="match status" value="1"/>
</dbReference>
<dbReference type="Proteomes" id="UP001234354">
    <property type="component" value="Unassembled WGS sequence"/>
</dbReference>
<comment type="catalytic activity">
    <reaction evidence="12">
        <text>(R)-2-hydroxyglutarate + NAD(+) = 2-oxoglutarate + NADH + H(+)</text>
        <dbReference type="Rhea" id="RHEA:49612"/>
        <dbReference type="ChEBI" id="CHEBI:15378"/>
        <dbReference type="ChEBI" id="CHEBI:15801"/>
        <dbReference type="ChEBI" id="CHEBI:16810"/>
        <dbReference type="ChEBI" id="CHEBI:57540"/>
        <dbReference type="ChEBI" id="CHEBI:57945"/>
        <dbReference type="EC" id="1.1.1.399"/>
    </reaction>
</comment>
<evidence type="ECO:0000313" key="20">
    <source>
        <dbReference type="Proteomes" id="UP000291286"/>
    </source>
</evidence>
<dbReference type="AlphaFoldDB" id="A0A4Q8M885"/>
<dbReference type="InterPro" id="IPR054480">
    <property type="entry name" value="AHAS_small-like_ACT"/>
</dbReference>
<organism evidence="19 22">
    <name type="scientific">Pseudoxanthomonas winnipegensis</name>
    <dbReference type="NCBI Taxonomy" id="2480810"/>
    <lineage>
        <taxon>Bacteria</taxon>
        <taxon>Pseudomonadati</taxon>
        <taxon>Pseudomonadota</taxon>
        <taxon>Gammaproteobacteria</taxon>
        <taxon>Lysobacterales</taxon>
        <taxon>Lysobacteraceae</taxon>
        <taxon>Pseudoxanthomonas</taxon>
    </lineage>
</organism>
<dbReference type="CDD" id="cd12176">
    <property type="entry name" value="PGDH_3"/>
    <property type="match status" value="1"/>
</dbReference>
<dbReference type="EMBL" id="SHMF01000001">
    <property type="protein sequence ID" value="TAA37426.1"/>
    <property type="molecule type" value="Genomic_DNA"/>
</dbReference>
<evidence type="ECO:0000313" key="21">
    <source>
        <dbReference type="Proteomes" id="UP000292087"/>
    </source>
</evidence>
<reference evidence="16" key="2">
    <citation type="submission" date="2023-07" db="EMBL/GenBank/DDBJ databases">
        <title>Functional and genomic diversity of the sorghum phyllosphere microbiome.</title>
        <authorList>
            <person name="Shade A."/>
        </authorList>
    </citation>
    <scope>NUCLEOTIDE SEQUENCE</scope>
    <source>
        <strain evidence="16">SORGH_AS_0908</strain>
    </source>
</reference>
<dbReference type="InterPro" id="IPR029753">
    <property type="entry name" value="D-isomer_DH_CS"/>
</dbReference>
<evidence type="ECO:0000256" key="11">
    <source>
        <dbReference type="ARBA" id="ARBA00030455"/>
    </source>
</evidence>
<evidence type="ECO:0000313" key="18">
    <source>
        <dbReference type="EMBL" id="TAA37426.1"/>
    </source>
</evidence>
<dbReference type="GO" id="GO:0006564">
    <property type="term" value="P:L-serine biosynthetic process"/>
    <property type="evidence" value="ECO:0007669"/>
    <property type="project" value="UniProtKB-KW"/>
</dbReference>
<dbReference type="Pfam" id="PF02826">
    <property type="entry name" value="2-Hacid_dh_C"/>
    <property type="match status" value="1"/>
</dbReference>
<evidence type="ECO:0000256" key="9">
    <source>
        <dbReference type="ARBA" id="ARBA00023027"/>
    </source>
</evidence>
<dbReference type="PANTHER" id="PTHR42789:SF1">
    <property type="entry name" value="D-ISOMER SPECIFIC 2-HYDROXYACID DEHYDROGENASE FAMILY PROTEIN (AFU_ORTHOLOGUE AFUA_6G10090)"/>
    <property type="match status" value="1"/>
</dbReference>
<dbReference type="EMBL" id="SHMB01000005">
    <property type="protein sequence ID" value="TAA27833.1"/>
    <property type="molecule type" value="Genomic_DNA"/>
</dbReference>
<dbReference type="Gene3D" id="3.40.50.720">
    <property type="entry name" value="NAD(P)-binding Rossmann-like Domain"/>
    <property type="match status" value="2"/>
</dbReference>
<keyword evidence="8 14" id="KW-0560">Oxidoreductase</keyword>
<dbReference type="FunFam" id="3.40.50.720:FF:000041">
    <property type="entry name" value="D-3-phosphoglycerate dehydrogenase"/>
    <property type="match status" value="1"/>
</dbReference>
<dbReference type="GO" id="GO:0004617">
    <property type="term" value="F:phosphoglycerate dehydrogenase activity"/>
    <property type="evidence" value="ECO:0007669"/>
    <property type="project" value="UniProtKB-EC"/>
</dbReference>
<sequence length="412" mass="43700">MSKKTSFPKEDIRVLLLEGVSQTAVETFKAAGYSQIELHSKSLPEDELKARIAEAHIIGIRSRTQLTAEVLGHARRLIAVGCFCIGTNQVDVEAAELAGIPVFNAPYSNTRSVAELVIAQAIMLMRGIPQKSAECHRGGWSKSAAGSHEVRGKTLGIVGYGHIGTQVGVLAEAMGMKVIFHDIETKLSLGNAAPALSLEDLLERADVVTLHVPETPATKDMFGPAQIAGMKRGAHLINASRGTVVDIDALAEALRAGQVGGAAVDVFPVEPKGNGDAFVSPLAGLDQVILTPHVGGSTLEAQDNIGVEVAAKLVRYSDNGSTLSAVNFPEVTLPGHEGSRRILHIHRNVPGVLSQINDVFRNQGVNIDGQFLRTDPQVGYVVIDVTASEEQAAVLKDAMAAIEGTLRVRVLY</sequence>
<dbReference type="Proteomes" id="UP000294164">
    <property type="component" value="Unassembled WGS sequence"/>
</dbReference>
<dbReference type="PROSITE" id="PS00670">
    <property type="entry name" value="D_2_HYDROXYACID_DH_2"/>
    <property type="match status" value="1"/>
</dbReference>
<keyword evidence="9" id="KW-0520">NAD</keyword>
<comment type="catalytic activity">
    <reaction evidence="13">
        <text>(2R)-3-phosphoglycerate + NAD(+) = 3-phosphooxypyruvate + NADH + H(+)</text>
        <dbReference type="Rhea" id="RHEA:12641"/>
        <dbReference type="ChEBI" id="CHEBI:15378"/>
        <dbReference type="ChEBI" id="CHEBI:18110"/>
        <dbReference type="ChEBI" id="CHEBI:57540"/>
        <dbReference type="ChEBI" id="CHEBI:57945"/>
        <dbReference type="ChEBI" id="CHEBI:58272"/>
        <dbReference type="EC" id="1.1.1.95"/>
    </reaction>
</comment>
<evidence type="ECO:0000259" key="15">
    <source>
        <dbReference type="PROSITE" id="PS51671"/>
    </source>
</evidence>
<comment type="similarity">
    <text evidence="3 14">Belongs to the D-isomer specific 2-hydroxyacid dehydrogenase family.</text>
</comment>
<evidence type="ECO:0000313" key="16">
    <source>
        <dbReference type="EMBL" id="MDQ1119229.1"/>
    </source>
</evidence>
<dbReference type="EC" id="1.1.1.95" evidence="5"/>
<accession>A0A4Q8M885</accession>
<evidence type="ECO:0000256" key="8">
    <source>
        <dbReference type="ARBA" id="ARBA00023002"/>
    </source>
</evidence>
<evidence type="ECO:0000313" key="22">
    <source>
        <dbReference type="Proteomes" id="UP000294164"/>
    </source>
</evidence>
<evidence type="ECO:0000313" key="19">
    <source>
        <dbReference type="EMBL" id="TAA46150.1"/>
    </source>
</evidence>
<dbReference type="Gene3D" id="3.30.70.260">
    <property type="match status" value="1"/>
</dbReference>
<dbReference type="OrthoDB" id="9805416at2"/>
<dbReference type="Pfam" id="PF22629">
    <property type="entry name" value="ACT_AHAS_ss"/>
    <property type="match status" value="1"/>
</dbReference>
<dbReference type="Proteomes" id="UP000292087">
    <property type="component" value="Unassembled WGS sequence"/>
</dbReference>
<keyword evidence="10" id="KW-0718">Serine biosynthesis</keyword>
<dbReference type="InterPro" id="IPR029752">
    <property type="entry name" value="D-isomer_DH_CS1"/>
</dbReference>
<dbReference type="InterPro" id="IPR050857">
    <property type="entry name" value="D-2-hydroxyacid_DH"/>
</dbReference>
<dbReference type="RefSeq" id="WP_130519746.1">
    <property type="nucleotide sequence ID" value="NZ_CAWZZE010000031.1"/>
</dbReference>
<dbReference type="PROSITE" id="PS51671">
    <property type="entry name" value="ACT"/>
    <property type="match status" value="1"/>
</dbReference>
<comment type="caution">
    <text evidence="19">The sequence shown here is derived from an EMBL/GenBank/DDBJ whole genome shotgun (WGS) entry which is preliminary data.</text>
</comment>
<evidence type="ECO:0000256" key="14">
    <source>
        <dbReference type="RuleBase" id="RU003719"/>
    </source>
</evidence>
<dbReference type="InterPro" id="IPR006139">
    <property type="entry name" value="D-isomer_2_OHA_DH_cat_dom"/>
</dbReference>
<comment type="pathway">
    <text evidence="2">Amino-acid biosynthesis; L-serine biosynthesis; L-serine from 3-phospho-D-glycerate: step 1/3.</text>
</comment>
<dbReference type="InterPro" id="IPR002912">
    <property type="entry name" value="ACT_dom"/>
</dbReference>
<dbReference type="UniPathway" id="UPA00135">
    <property type="reaction ID" value="UER00196"/>
</dbReference>
<dbReference type="Pfam" id="PF00389">
    <property type="entry name" value="2-Hacid_dh"/>
    <property type="match status" value="1"/>
</dbReference>
<dbReference type="NCBIfam" id="NF008759">
    <property type="entry name" value="PRK11790.1"/>
    <property type="match status" value="1"/>
</dbReference>
<dbReference type="InterPro" id="IPR036291">
    <property type="entry name" value="NAD(P)-bd_dom_sf"/>
</dbReference>
<dbReference type="PROSITE" id="PS00065">
    <property type="entry name" value="D_2_HYDROXYACID_DH_1"/>
    <property type="match status" value="1"/>
</dbReference>
<keyword evidence="7" id="KW-0028">Amino-acid biosynthesis</keyword>
<accession>A0A4Q8LYA4</accession>
<dbReference type="EMBL" id="JAUTBB010000001">
    <property type="protein sequence ID" value="MDQ1119229.1"/>
    <property type="molecule type" value="Genomic_DNA"/>
</dbReference>
<gene>
    <name evidence="19" type="ORF">EA655_00185</name>
    <name evidence="18" type="ORF">EA656_01800</name>
    <name evidence="17" type="ORF">EA661_13975</name>
    <name evidence="16" type="ORF">QE383_001537</name>
</gene>
<evidence type="ECO:0000256" key="5">
    <source>
        <dbReference type="ARBA" id="ARBA00013143"/>
    </source>
</evidence>
<evidence type="ECO:0000256" key="10">
    <source>
        <dbReference type="ARBA" id="ARBA00023299"/>
    </source>
</evidence>
<dbReference type="CDD" id="cd04901">
    <property type="entry name" value="ACT_3PGDH"/>
    <property type="match status" value="1"/>
</dbReference>
<dbReference type="GO" id="GO:0047545">
    <property type="term" value="F:(S)-2-hydroxyglutarate dehydrogenase activity"/>
    <property type="evidence" value="ECO:0007669"/>
    <property type="project" value="UniProtKB-ARBA"/>
</dbReference>
<dbReference type="PANTHER" id="PTHR42789">
    <property type="entry name" value="D-ISOMER SPECIFIC 2-HYDROXYACID DEHYDROGENASE FAMILY PROTEIN (AFU_ORTHOLOGUE AFUA_6G10090)"/>
    <property type="match status" value="1"/>
</dbReference>
<reference evidence="20 21" key="1">
    <citation type="submission" date="2019-02" db="EMBL/GenBank/DDBJ databases">
        <title>WGS of Pseudoxanthomonas species novum from clinical isolates.</title>
        <authorList>
            <person name="Bernier A.-M."/>
            <person name="Bernard K."/>
            <person name="Vachon A."/>
        </authorList>
    </citation>
    <scope>NUCLEOTIDE SEQUENCE [LARGE SCALE GENOMIC DNA]</scope>
    <source>
        <strain evidence="19 22">NML130969</strain>
        <strain evidence="18 21">NML140781</strain>
        <strain evidence="17 20">NML171202</strain>
    </source>
</reference>
<evidence type="ECO:0000256" key="1">
    <source>
        <dbReference type="ARBA" id="ARBA00003800"/>
    </source>
</evidence>
<comment type="function">
    <text evidence="1">Catalyzes the reversible oxidation of 3-phospho-D-glycerate to 3-phosphonooxypyruvate, the first step of the phosphorylated L-serine biosynthesis pathway. Also catalyzes the reversible oxidation of 2-hydroxyglutarate to 2-oxoglutarate.</text>
</comment>
<dbReference type="InterPro" id="IPR006140">
    <property type="entry name" value="D-isomer_DH_NAD-bd"/>
</dbReference>